<dbReference type="OrthoDB" id="2019572at2759"/>
<organism evidence="1">
    <name type="scientific">Petromyces alliaceus</name>
    <name type="common">Aspergillus alliaceus</name>
    <dbReference type="NCBI Taxonomy" id="209559"/>
    <lineage>
        <taxon>Eukaryota</taxon>
        <taxon>Fungi</taxon>
        <taxon>Dikarya</taxon>
        <taxon>Ascomycota</taxon>
        <taxon>Pezizomycotina</taxon>
        <taxon>Eurotiomycetes</taxon>
        <taxon>Eurotiomycetidae</taxon>
        <taxon>Eurotiales</taxon>
        <taxon>Aspergillaceae</taxon>
        <taxon>Aspergillus</taxon>
        <taxon>Aspergillus subgen. Circumdati</taxon>
    </lineage>
</organism>
<reference evidence="1" key="1">
    <citation type="submission" date="2019-04" db="EMBL/GenBank/DDBJ databases">
        <title>Friends and foes A comparative genomics studyof 23 Aspergillus species from section Flavi.</title>
        <authorList>
            <consortium name="DOE Joint Genome Institute"/>
            <person name="Kjaerbolling I."/>
            <person name="Vesth T."/>
            <person name="Frisvad J.C."/>
            <person name="Nybo J.L."/>
            <person name="Theobald S."/>
            <person name="Kildgaard S."/>
            <person name="Isbrandt T."/>
            <person name="Kuo A."/>
            <person name="Sato A."/>
            <person name="Lyhne E.K."/>
            <person name="Kogle M.E."/>
            <person name="Wiebenga A."/>
            <person name="Kun R.S."/>
            <person name="Lubbers R.J."/>
            <person name="Makela M.R."/>
            <person name="Barry K."/>
            <person name="Chovatia M."/>
            <person name="Clum A."/>
            <person name="Daum C."/>
            <person name="Haridas S."/>
            <person name="He G."/>
            <person name="LaButti K."/>
            <person name="Lipzen A."/>
            <person name="Mondo S."/>
            <person name="Riley R."/>
            <person name="Salamov A."/>
            <person name="Simmons B.A."/>
            <person name="Magnuson J.K."/>
            <person name="Henrissat B."/>
            <person name="Mortensen U.H."/>
            <person name="Larsen T.O."/>
            <person name="Devries R.P."/>
            <person name="Grigoriev I.V."/>
            <person name="Machida M."/>
            <person name="Baker S.E."/>
            <person name="Andersen M.R."/>
        </authorList>
    </citation>
    <scope>NUCLEOTIDE SEQUENCE [LARGE SCALE GENOMIC DNA]</scope>
    <source>
        <strain evidence="1">IBT 14317</strain>
    </source>
</reference>
<name>A0A5N7C663_PETAA</name>
<dbReference type="Proteomes" id="UP000326877">
    <property type="component" value="Unassembled WGS sequence"/>
</dbReference>
<dbReference type="Gene3D" id="2.130.10.80">
    <property type="entry name" value="Galactose oxidase/kelch, beta-propeller"/>
    <property type="match status" value="1"/>
</dbReference>
<dbReference type="PANTHER" id="PTHR32208">
    <property type="entry name" value="SECRETED PROTEIN-RELATED"/>
    <property type="match status" value="1"/>
</dbReference>
<protein>
    <recommendedName>
        <fullName evidence="2">Galactose oxidase</fullName>
    </recommendedName>
</protein>
<dbReference type="EMBL" id="ML735263">
    <property type="protein sequence ID" value="KAE8389614.1"/>
    <property type="molecule type" value="Genomic_DNA"/>
</dbReference>
<dbReference type="InterPro" id="IPR037293">
    <property type="entry name" value="Gal_Oxidase_central_sf"/>
</dbReference>
<proteinExistence type="predicted"/>
<gene>
    <name evidence="1" type="ORF">BDV23DRAFT_156880</name>
</gene>
<evidence type="ECO:0000313" key="1">
    <source>
        <dbReference type="EMBL" id="KAE8389614.1"/>
    </source>
</evidence>
<accession>A0A5N7C663</accession>
<dbReference type="PANTHER" id="PTHR32208:SF21">
    <property type="entry name" value="LOW QUALITY PROTEIN: ALDEHYDE OXIDASE GLOX-LIKE"/>
    <property type="match status" value="1"/>
</dbReference>
<sequence length="169" mass="18031">MPWSSTISTLDVVAIHAALLPTDNGDGQIILFGGDDHHRLNAPPNSTNYDHTRSFNCRTPTQPLQYIKSPLWDVFCSGHALLGDGRLLVAGGTAAFDKDAPGIHHHRHFAGHRKCAAFTESSTSFTEVADMMPQPLTAGTGGGRWYPTLCTLGTGEILVLEGHPGGDSS</sequence>
<evidence type="ECO:0008006" key="2">
    <source>
        <dbReference type="Google" id="ProtNLM"/>
    </source>
</evidence>
<dbReference type="AlphaFoldDB" id="A0A5N7C663"/>